<comment type="caution">
    <text evidence="2">The sequence shown here is derived from an EMBL/GenBank/DDBJ whole genome shotgun (WGS) entry which is preliminary data.</text>
</comment>
<reference evidence="2 3" key="1">
    <citation type="journal article" date="2019" name="Int. J. Syst. Evol. Microbiol.">
        <title>The Global Catalogue of Microorganisms (GCM) 10K type strain sequencing project: providing services to taxonomists for standard genome sequencing and annotation.</title>
        <authorList>
            <consortium name="The Broad Institute Genomics Platform"/>
            <consortium name="The Broad Institute Genome Sequencing Center for Infectious Disease"/>
            <person name="Wu L."/>
            <person name="Ma J."/>
        </authorList>
    </citation>
    <scope>NUCLEOTIDE SEQUENCE [LARGE SCALE GENOMIC DNA]</scope>
    <source>
        <strain evidence="2 3">JCM 11269</strain>
    </source>
</reference>
<dbReference type="EMBL" id="BAAAHU010000030">
    <property type="protein sequence ID" value="GAA1011314.1"/>
    <property type="molecule type" value="Genomic_DNA"/>
</dbReference>
<dbReference type="RefSeq" id="WP_346073278.1">
    <property type="nucleotide sequence ID" value="NZ_BAAAHU010000030.1"/>
</dbReference>
<evidence type="ECO:0000313" key="2">
    <source>
        <dbReference type="EMBL" id="GAA1011314.1"/>
    </source>
</evidence>
<evidence type="ECO:0000256" key="1">
    <source>
        <dbReference type="SAM" id="MobiDB-lite"/>
    </source>
</evidence>
<feature type="region of interest" description="Disordered" evidence="1">
    <location>
        <begin position="415"/>
        <end position="454"/>
    </location>
</feature>
<protein>
    <submittedName>
        <fullName evidence="2">Uncharacterized protein</fullName>
    </submittedName>
</protein>
<keyword evidence="3" id="KW-1185">Reference proteome</keyword>
<sequence length="784" mass="85410">MTTSSTTEVEIWRPYEDPPVLTPAMTGGHRTTPPEELERLRRYLEAVVDDRGGGPVHTAVAFNAAYFGYEPGGEGYGNGAFNLNTFPCLTLGDETPALPVGALVRIKTGSDPLYAEIVYKEGRHPCLADGADVPAWVSGAPAGADGPGEQQDTPNPVRQELLIPDFTVFGPGLQLPETKINRFRARQKWLDKDGHVVVGARYPSPEAAGLDDTTAFVHHLLTHQRESLLSPLVPVSIVQLAGGKEEQRLRDALAGLLDTVGHALRTSDTLRSWRHYALTRTRIGAGLRHDGPLGGADLSALTCSLEHAAAPAGRRRHGLQGPRTVYTAIGPWLRGVDGAEPLLTGVEYAVSVCRANLAVADFVRGETENGLSTGSGVRITLDDAFESGGIWRSHHPGADEADGSDPLIPAGRGWRDTVAPPEPVTEPVTSEFPEQRTAVEETADAEDLVEETEPEAPLLDEEIADEEIGLQNYLRIHDSELFWQMPLRLTHLLEGRLPLKPMVRDNLSLLGVDSLTVRLELRHPGGMLDPSEEVQQVTLDLTTETGMLHGIQWPIDFFPGLRLYLQWPRGGFVFRLSTAELENPVDIDGQRIAHHYDPQVLTRDGAPGSSRDGDSSAGLDIRRLVLRAVRRFGRLTPDGHALLDRAALPRSIYAATPASHQITALEQAVDELLAEQKLYAATGSQGADGQPHYPAREGEPEIPLIGYEPNPVVVPRPGTGGGGPTTPMGTEHFVHGFLRRLPAGWEPTPAQRVAYREYCRRIGKADGWELPDGYTFVTEHVRRR</sequence>
<dbReference type="Proteomes" id="UP001501072">
    <property type="component" value="Unassembled WGS sequence"/>
</dbReference>
<accession>A0ABN1T0H0</accession>
<proteinExistence type="predicted"/>
<organism evidence="2 3">
    <name type="scientific">Streptomyces thermogriseus</name>
    <dbReference type="NCBI Taxonomy" id="75292"/>
    <lineage>
        <taxon>Bacteria</taxon>
        <taxon>Bacillati</taxon>
        <taxon>Actinomycetota</taxon>
        <taxon>Actinomycetes</taxon>
        <taxon>Kitasatosporales</taxon>
        <taxon>Streptomycetaceae</taxon>
        <taxon>Streptomyces</taxon>
    </lineage>
</organism>
<name>A0ABN1T0H0_9ACTN</name>
<gene>
    <name evidence="2" type="ORF">GCM10009564_31840</name>
</gene>
<feature type="compositionally biased region" description="Acidic residues" evidence="1">
    <location>
        <begin position="441"/>
        <end position="454"/>
    </location>
</feature>
<evidence type="ECO:0000313" key="3">
    <source>
        <dbReference type="Proteomes" id="UP001501072"/>
    </source>
</evidence>